<protein>
    <submittedName>
        <fullName evidence="1">Uncharacterized protein</fullName>
    </submittedName>
</protein>
<dbReference type="Proteomes" id="UP000827092">
    <property type="component" value="Unassembled WGS sequence"/>
</dbReference>
<evidence type="ECO:0000313" key="1">
    <source>
        <dbReference type="EMBL" id="KAG8170639.1"/>
    </source>
</evidence>
<organism evidence="1 2">
    <name type="scientific">Oedothorax gibbosus</name>
    <dbReference type="NCBI Taxonomy" id="931172"/>
    <lineage>
        <taxon>Eukaryota</taxon>
        <taxon>Metazoa</taxon>
        <taxon>Ecdysozoa</taxon>
        <taxon>Arthropoda</taxon>
        <taxon>Chelicerata</taxon>
        <taxon>Arachnida</taxon>
        <taxon>Araneae</taxon>
        <taxon>Araneomorphae</taxon>
        <taxon>Entelegynae</taxon>
        <taxon>Araneoidea</taxon>
        <taxon>Linyphiidae</taxon>
        <taxon>Erigoninae</taxon>
        <taxon>Oedothorax</taxon>
    </lineage>
</organism>
<dbReference type="AlphaFoldDB" id="A0AAV6TFP7"/>
<accession>A0AAV6TFP7</accession>
<reference evidence="1 2" key="1">
    <citation type="journal article" date="2022" name="Nat. Ecol. Evol.">
        <title>A masculinizing supergene underlies an exaggerated male reproductive morph in a spider.</title>
        <authorList>
            <person name="Hendrickx F."/>
            <person name="De Corte Z."/>
            <person name="Sonet G."/>
            <person name="Van Belleghem S.M."/>
            <person name="Kostlbacher S."/>
            <person name="Vangestel C."/>
        </authorList>
    </citation>
    <scope>NUCLEOTIDE SEQUENCE [LARGE SCALE GENOMIC DNA]</scope>
    <source>
        <strain evidence="1">W744_W776</strain>
    </source>
</reference>
<evidence type="ECO:0000313" key="2">
    <source>
        <dbReference type="Proteomes" id="UP000827092"/>
    </source>
</evidence>
<comment type="caution">
    <text evidence="1">The sequence shown here is derived from an EMBL/GenBank/DDBJ whole genome shotgun (WGS) entry which is preliminary data.</text>
</comment>
<proteinExistence type="predicted"/>
<dbReference type="EMBL" id="JAFNEN010005098">
    <property type="protein sequence ID" value="KAG8170639.1"/>
    <property type="molecule type" value="Genomic_DNA"/>
</dbReference>
<gene>
    <name evidence="1" type="ORF">JTE90_028296</name>
</gene>
<name>A0AAV6TFP7_9ARAC</name>
<feature type="non-terminal residue" evidence="1">
    <location>
        <position position="35"/>
    </location>
</feature>
<keyword evidence="2" id="KW-1185">Reference proteome</keyword>
<sequence>MRYLRSSQKFGLTFSFIVPEPQVLEVHWDIQRAVS</sequence>